<organism evidence="1 2">
    <name type="scientific">Eleginops maclovinus</name>
    <name type="common">Patagonian blennie</name>
    <name type="synonym">Eleginus maclovinus</name>
    <dbReference type="NCBI Taxonomy" id="56733"/>
    <lineage>
        <taxon>Eukaryota</taxon>
        <taxon>Metazoa</taxon>
        <taxon>Chordata</taxon>
        <taxon>Craniata</taxon>
        <taxon>Vertebrata</taxon>
        <taxon>Euteleostomi</taxon>
        <taxon>Actinopterygii</taxon>
        <taxon>Neopterygii</taxon>
        <taxon>Teleostei</taxon>
        <taxon>Neoteleostei</taxon>
        <taxon>Acanthomorphata</taxon>
        <taxon>Eupercaria</taxon>
        <taxon>Perciformes</taxon>
        <taxon>Notothenioidei</taxon>
        <taxon>Eleginopidae</taxon>
        <taxon>Eleginops</taxon>
    </lineage>
</organism>
<dbReference type="Proteomes" id="UP001346869">
    <property type="component" value="Unassembled WGS sequence"/>
</dbReference>
<accession>A0AAN8ACK1</accession>
<reference evidence="1 2" key="1">
    <citation type="journal article" date="2023" name="Genes (Basel)">
        <title>Chromosome-Level Genome Assembly and Circadian Gene Repertoire of the Patagonia Blennie Eleginops maclovinus-The Closest Ancestral Proxy of Antarctic Cryonotothenioids.</title>
        <authorList>
            <person name="Cheng C.C."/>
            <person name="Rivera-Colon A.G."/>
            <person name="Minhas B.F."/>
            <person name="Wilson L."/>
            <person name="Rayamajhi N."/>
            <person name="Vargas-Chacoff L."/>
            <person name="Catchen J.M."/>
        </authorList>
    </citation>
    <scope>NUCLEOTIDE SEQUENCE [LARGE SCALE GENOMIC DNA]</scope>
    <source>
        <strain evidence="1">JMC-PN-2008</strain>
    </source>
</reference>
<protein>
    <submittedName>
        <fullName evidence="1">Uncharacterized protein</fullName>
    </submittedName>
</protein>
<comment type="caution">
    <text evidence="1">The sequence shown here is derived from an EMBL/GenBank/DDBJ whole genome shotgun (WGS) entry which is preliminary data.</text>
</comment>
<evidence type="ECO:0000313" key="2">
    <source>
        <dbReference type="Proteomes" id="UP001346869"/>
    </source>
</evidence>
<keyword evidence="2" id="KW-1185">Reference proteome</keyword>
<gene>
    <name evidence="1" type="ORF">PBY51_014371</name>
</gene>
<name>A0AAN8ACK1_ELEMC</name>
<proteinExistence type="predicted"/>
<dbReference type="EMBL" id="JAUZQC010000023">
    <property type="protein sequence ID" value="KAK5850092.1"/>
    <property type="molecule type" value="Genomic_DNA"/>
</dbReference>
<reference evidence="1 2" key="2">
    <citation type="journal article" date="2023" name="Mol. Biol. Evol.">
        <title>Genomics of Secondarily Temperate Adaptation in the Only Non-Antarctic Icefish.</title>
        <authorList>
            <person name="Rivera-Colon A.G."/>
            <person name="Rayamajhi N."/>
            <person name="Minhas B.F."/>
            <person name="Madrigal G."/>
            <person name="Bilyk K.T."/>
            <person name="Yoon V."/>
            <person name="Hune M."/>
            <person name="Gregory S."/>
            <person name="Cheng C.H.C."/>
            <person name="Catchen J.M."/>
        </authorList>
    </citation>
    <scope>NUCLEOTIDE SEQUENCE [LARGE SCALE GENOMIC DNA]</scope>
    <source>
        <strain evidence="1">JMC-PN-2008</strain>
    </source>
</reference>
<evidence type="ECO:0000313" key="1">
    <source>
        <dbReference type="EMBL" id="KAK5850092.1"/>
    </source>
</evidence>
<dbReference type="AlphaFoldDB" id="A0AAN8ACK1"/>
<sequence length="72" mass="7999">MSCCFVCLFHELSGARLSTSARCPDIKCNTSKPDRFAPLFNIHDVCPCKFRPAEECVVLSAGKIFVEGKRAF</sequence>